<evidence type="ECO:0000256" key="9">
    <source>
        <dbReference type="ARBA" id="ARBA00023315"/>
    </source>
</evidence>
<evidence type="ECO:0000256" key="7">
    <source>
        <dbReference type="ARBA" id="ARBA00023098"/>
    </source>
</evidence>
<evidence type="ECO:0000313" key="12">
    <source>
        <dbReference type="Proteomes" id="UP000813463"/>
    </source>
</evidence>
<feature type="transmembrane region" description="Helical" evidence="10">
    <location>
        <begin position="65"/>
        <end position="87"/>
    </location>
</feature>
<evidence type="ECO:0000259" key="11">
    <source>
        <dbReference type="Pfam" id="PF13813"/>
    </source>
</evidence>
<keyword evidence="7" id="KW-0443">Lipid metabolism</keyword>
<dbReference type="GeneID" id="110789294"/>
<dbReference type="Pfam" id="PF13813">
    <property type="entry name" value="MBOAT_2"/>
    <property type="match status" value="1"/>
</dbReference>
<dbReference type="InterPro" id="IPR017088">
    <property type="entry name" value="Wax_synthase_Magnoliopsida"/>
</dbReference>
<dbReference type="InterPro" id="IPR044851">
    <property type="entry name" value="Wax_synthase"/>
</dbReference>
<comment type="similarity">
    <text evidence="3">Belongs to the wax synthase family.</text>
</comment>
<evidence type="ECO:0000256" key="6">
    <source>
        <dbReference type="ARBA" id="ARBA00022989"/>
    </source>
</evidence>
<feature type="transmembrane region" description="Helical" evidence="10">
    <location>
        <begin position="298"/>
        <end position="318"/>
    </location>
</feature>
<gene>
    <name evidence="13" type="primary">LOC110789294</name>
</gene>
<dbReference type="RefSeq" id="XP_021849633.2">
    <property type="nucleotide sequence ID" value="XM_021993941.2"/>
</dbReference>
<evidence type="ECO:0000256" key="10">
    <source>
        <dbReference type="SAM" id="Phobius"/>
    </source>
</evidence>
<dbReference type="GO" id="GO:0008374">
    <property type="term" value="F:O-acyltransferase activity"/>
    <property type="evidence" value="ECO:0007669"/>
    <property type="project" value="InterPro"/>
</dbReference>
<keyword evidence="8 10" id="KW-0472">Membrane</keyword>
<evidence type="ECO:0000256" key="8">
    <source>
        <dbReference type="ARBA" id="ARBA00023136"/>
    </source>
</evidence>
<sequence>MVVVEAEEGEIKALIKVWLKVLISLIYTYFIVSKLPKGKIRLFSLLPVISIFSLLPYSLSTPTTAGLTGFFFTWLANFKLILFSFNLGPLTHDLPNRSFLNFVLIASFPIKIKEKAENVGQKLRVPLNLWSKILIYSLIVVTGYFSNYNKNIHPNLLLGIYCCAVYLNLEIIMGLCNKLVGSILGWELSPPFDEPYLSTSLQDFWGRRWNLMVSDVLRHTVYLPVKSFCEVYIGKRWAQLVATMTAFVVSGLMHELLFFYITRASPTWEVTCFFLLHGVCLGLEIGLKRVLGLGELHWAFAGPLTIGFVMATGFWLFFPQLVRNRVDVRSLEEVKAVSRFLKGILALD</sequence>
<dbReference type="AlphaFoldDB" id="A0A9R0III1"/>
<feature type="domain" description="Wax synthase" evidence="11">
    <location>
        <begin position="190"/>
        <end position="275"/>
    </location>
</feature>
<comment type="subcellular location">
    <subcellularLocation>
        <location evidence="1">Membrane</location>
        <topology evidence="1">Multi-pass membrane protein</topology>
    </subcellularLocation>
</comment>
<dbReference type="PANTHER" id="PTHR31595">
    <property type="entry name" value="LONG-CHAIN-ALCOHOL O-FATTY-ACYLTRANSFERASE 3-RELATED"/>
    <property type="match status" value="1"/>
</dbReference>
<accession>A0A9R0III1</accession>
<comment type="pathway">
    <text evidence="2">Secondary metabolite biosynthesis.</text>
</comment>
<reference evidence="12" key="1">
    <citation type="journal article" date="2021" name="Nat. Commun.">
        <title>Genomic analyses provide insights into spinach domestication and the genetic basis of agronomic traits.</title>
        <authorList>
            <person name="Cai X."/>
            <person name="Sun X."/>
            <person name="Xu C."/>
            <person name="Sun H."/>
            <person name="Wang X."/>
            <person name="Ge C."/>
            <person name="Zhang Z."/>
            <person name="Wang Q."/>
            <person name="Fei Z."/>
            <person name="Jiao C."/>
            <person name="Wang Q."/>
        </authorList>
    </citation>
    <scope>NUCLEOTIDE SEQUENCE [LARGE SCALE GENOMIC DNA]</scope>
    <source>
        <strain evidence="12">cv. Varoflay</strain>
    </source>
</reference>
<protein>
    <submittedName>
        <fullName evidence="13">Probable long-chain-alcohol O-fatty-acyltransferase 2</fullName>
    </submittedName>
</protein>
<keyword evidence="6 10" id="KW-1133">Transmembrane helix</keyword>
<evidence type="ECO:0000256" key="2">
    <source>
        <dbReference type="ARBA" id="ARBA00005179"/>
    </source>
</evidence>
<dbReference type="PIRSF" id="PIRSF037006">
    <property type="entry name" value="Wax_synthase"/>
    <property type="match status" value="1"/>
</dbReference>
<evidence type="ECO:0000313" key="13">
    <source>
        <dbReference type="RefSeq" id="XP_021849633.2"/>
    </source>
</evidence>
<feature type="transmembrane region" description="Helical" evidence="10">
    <location>
        <begin position="129"/>
        <end position="146"/>
    </location>
</feature>
<keyword evidence="5 10" id="KW-0812">Transmembrane</keyword>
<feature type="transmembrane region" description="Helical" evidence="10">
    <location>
        <begin position="240"/>
        <end position="261"/>
    </location>
</feature>
<proteinExistence type="inferred from homology"/>
<evidence type="ECO:0000256" key="3">
    <source>
        <dbReference type="ARBA" id="ARBA00007282"/>
    </source>
</evidence>
<dbReference type="Proteomes" id="UP000813463">
    <property type="component" value="Chromosome 4"/>
</dbReference>
<feature type="transmembrane region" description="Helical" evidence="10">
    <location>
        <begin position="152"/>
        <end position="169"/>
    </location>
</feature>
<dbReference type="GO" id="GO:0016020">
    <property type="term" value="C:membrane"/>
    <property type="evidence" value="ECO:0007669"/>
    <property type="project" value="UniProtKB-SubCell"/>
</dbReference>
<dbReference type="GO" id="GO:0006629">
    <property type="term" value="P:lipid metabolic process"/>
    <property type="evidence" value="ECO:0007669"/>
    <property type="project" value="UniProtKB-KW"/>
</dbReference>
<keyword evidence="4" id="KW-0808">Transferase</keyword>
<dbReference type="PANTHER" id="PTHR31595:SF57">
    <property type="entry name" value="OS04G0481900 PROTEIN"/>
    <property type="match status" value="1"/>
</dbReference>
<keyword evidence="9" id="KW-0012">Acyltransferase</keyword>
<evidence type="ECO:0000256" key="5">
    <source>
        <dbReference type="ARBA" id="ARBA00022692"/>
    </source>
</evidence>
<dbReference type="KEGG" id="soe:110789294"/>
<keyword evidence="12" id="KW-1185">Reference proteome</keyword>
<organism evidence="12 13">
    <name type="scientific">Spinacia oleracea</name>
    <name type="common">Spinach</name>
    <dbReference type="NCBI Taxonomy" id="3562"/>
    <lineage>
        <taxon>Eukaryota</taxon>
        <taxon>Viridiplantae</taxon>
        <taxon>Streptophyta</taxon>
        <taxon>Embryophyta</taxon>
        <taxon>Tracheophyta</taxon>
        <taxon>Spermatophyta</taxon>
        <taxon>Magnoliopsida</taxon>
        <taxon>eudicotyledons</taxon>
        <taxon>Gunneridae</taxon>
        <taxon>Pentapetalae</taxon>
        <taxon>Caryophyllales</taxon>
        <taxon>Chenopodiaceae</taxon>
        <taxon>Chenopodioideae</taxon>
        <taxon>Anserineae</taxon>
        <taxon>Spinacia</taxon>
    </lineage>
</organism>
<name>A0A9R0III1_SPIOL</name>
<feature type="transmembrane region" description="Helical" evidence="10">
    <location>
        <begin position="42"/>
        <end position="59"/>
    </location>
</feature>
<evidence type="ECO:0000256" key="4">
    <source>
        <dbReference type="ARBA" id="ARBA00022679"/>
    </source>
</evidence>
<feature type="transmembrane region" description="Helical" evidence="10">
    <location>
        <begin position="267"/>
        <end position="286"/>
    </location>
</feature>
<reference evidence="13" key="2">
    <citation type="submission" date="2025-08" db="UniProtKB">
        <authorList>
            <consortium name="RefSeq"/>
        </authorList>
    </citation>
    <scope>IDENTIFICATION</scope>
    <source>
        <tissue evidence="13">Leaf</tissue>
    </source>
</reference>
<feature type="transmembrane region" description="Helical" evidence="10">
    <location>
        <begin position="13"/>
        <end position="30"/>
    </location>
</feature>
<evidence type="ECO:0000256" key="1">
    <source>
        <dbReference type="ARBA" id="ARBA00004141"/>
    </source>
</evidence>
<dbReference type="InterPro" id="IPR032805">
    <property type="entry name" value="Wax_synthase_dom"/>
</dbReference>